<feature type="transmembrane region" description="Helical" evidence="6">
    <location>
        <begin position="315"/>
        <end position="337"/>
    </location>
</feature>
<evidence type="ECO:0000256" key="6">
    <source>
        <dbReference type="RuleBase" id="RU363058"/>
    </source>
</evidence>
<dbReference type="InterPro" id="IPR001204">
    <property type="entry name" value="Phos_transporter"/>
</dbReference>
<dbReference type="Pfam" id="PF01384">
    <property type="entry name" value="PHO4"/>
    <property type="match status" value="2"/>
</dbReference>
<organism evidence="7 8">
    <name type="scientific">Parendozoicomonas callyspongiae</name>
    <dbReference type="NCBI Taxonomy" id="2942213"/>
    <lineage>
        <taxon>Bacteria</taxon>
        <taxon>Pseudomonadati</taxon>
        <taxon>Pseudomonadota</taxon>
        <taxon>Gammaproteobacteria</taxon>
        <taxon>Oceanospirillales</taxon>
        <taxon>Endozoicomonadaceae</taxon>
        <taxon>Parendozoicomonas</taxon>
    </lineage>
</organism>
<gene>
    <name evidence="7" type="ORF">M3P05_17545</name>
</gene>
<feature type="transmembrane region" description="Helical" evidence="6">
    <location>
        <begin position="167"/>
        <end position="194"/>
    </location>
</feature>
<evidence type="ECO:0000313" key="8">
    <source>
        <dbReference type="Proteomes" id="UP001203338"/>
    </source>
</evidence>
<feature type="transmembrane region" description="Helical" evidence="6">
    <location>
        <begin position="126"/>
        <end position="147"/>
    </location>
</feature>
<dbReference type="PANTHER" id="PTHR11101:SF80">
    <property type="entry name" value="PHOSPHATE TRANSPORTER"/>
    <property type="match status" value="1"/>
</dbReference>
<comment type="subcellular location">
    <subcellularLocation>
        <location evidence="1 6">Membrane</location>
        <topology evidence="1 6">Multi-pass membrane protein</topology>
    </subcellularLocation>
</comment>
<evidence type="ECO:0000256" key="5">
    <source>
        <dbReference type="ARBA" id="ARBA00023136"/>
    </source>
</evidence>
<dbReference type="EMBL" id="JAMFLX010000031">
    <property type="protein sequence ID" value="MCL6271726.1"/>
    <property type="molecule type" value="Genomic_DNA"/>
</dbReference>
<keyword evidence="3 6" id="KW-0812">Transmembrane</keyword>
<feature type="transmembrane region" description="Helical" evidence="6">
    <location>
        <begin position="66"/>
        <end position="89"/>
    </location>
</feature>
<comment type="similarity">
    <text evidence="6">Belongs to the inorganic phosphate transporter (PiT) (TC 2.A.20) family.</text>
</comment>
<feature type="transmembrane region" description="Helical" evidence="6">
    <location>
        <begin position="241"/>
        <end position="263"/>
    </location>
</feature>
<accession>A0ABT0PKF1</accession>
<keyword evidence="6" id="KW-0592">Phosphate transport</keyword>
<evidence type="ECO:0000313" key="7">
    <source>
        <dbReference type="EMBL" id="MCL6271726.1"/>
    </source>
</evidence>
<keyword evidence="8" id="KW-1185">Reference proteome</keyword>
<feature type="transmembrane region" description="Helical" evidence="6">
    <location>
        <begin position="283"/>
        <end position="303"/>
    </location>
</feature>
<sequence>MTFLFFLSSGLFLGWSLGANDAANVFGSAVGSRMIRFTTAAIICSVFIMLGAVVSGAGAAHTLGKLGAINALGGAFATALAAAITVYAMSYMKLPVSTSQAIVGAIIGWNFFSGSNTDFTVLQKIVMTWVLCPILSGITAVLLYKLVGWILDRAGLHLITLDGMVRYALIAAGAFGSFSLGANNIGNVMGVFIASSPFSEISFGPMIFSPVQVLFMLGGLAIALGVFTYSKRVMMTVGSGLMPLTPVAAFVVVIAHSIVLFLFASEGLEYFLASNGMPTIPLVPLSSSQAVVGAIIGIGLLKGGHQIHWRVVGKIACGWATTPAIAFALSLFTFLLAQNLFMVKVFEPISYQVTPPVIEKLADMGVHDHMLKGMEGEVFSDAEVFKDSLREETDVEDSHLSMVVDLSRKFYLEVDLDRLDMDQLDLEPQQLEALNKLNGKTYEYSWQLTDELTKESKNWAFREKTVLNKPYNRHLETQFEQLFRAFSIL</sequence>
<evidence type="ECO:0000256" key="1">
    <source>
        <dbReference type="ARBA" id="ARBA00004141"/>
    </source>
</evidence>
<dbReference type="RefSeq" id="WP_249701370.1">
    <property type="nucleotide sequence ID" value="NZ_JAMFLX010000031.1"/>
</dbReference>
<reference evidence="7 8" key="1">
    <citation type="submission" date="2022-05" db="EMBL/GenBank/DDBJ databases">
        <authorList>
            <person name="Park J.-S."/>
        </authorList>
    </citation>
    <scope>NUCLEOTIDE SEQUENCE [LARGE SCALE GENOMIC DNA]</scope>
    <source>
        <strain evidence="7 8">2012CJ34-2</strain>
    </source>
</reference>
<protein>
    <recommendedName>
        <fullName evidence="6">Phosphate transporter</fullName>
    </recommendedName>
</protein>
<comment type="caution">
    <text evidence="7">The sequence shown here is derived from an EMBL/GenBank/DDBJ whole genome shotgun (WGS) entry which is preliminary data.</text>
</comment>
<evidence type="ECO:0000256" key="3">
    <source>
        <dbReference type="ARBA" id="ARBA00022692"/>
    </source>
</evidence>
<keyword evidence="5 6" id="KW-0472">Membrane</keyword>
<feature type="transmembrane region" description="Helical" evidence="6">
    <location>
        <begin position="206"/>
        <end position="229"/>
    </location>
</feature>
<keyword evidence="4 6" id="KW-1133">Transmembrane helix</keyword>
<keyword evidence="2 6" id="KW-0813">Transport</keyword>
<name>A0ABT0PKF1_9GAMM</name>
<dbReference type="Proteomes" id="UP001203338">
    <property type="component" value="Unassembled WGS sequence"/>
</dbReference>
<dbReference type="PANTHER" id="PTHR11101">
    <property type="entry name" value="PHOSPHATE TRANSPORTER"/>
    <property type="match status" value="1"/>
</dbReference>
<feature type="transmembrane region" description="Helical" evidence="6">
    <location>
        <begin position="34"/>
        <end position="54"/>
    </location>
</feature>
<evidence type="ECO:0000256" key="2">
    <source>
        <dbReference type="ARBA" id="ARBA00022448"/>
    </source>
</evidence>
<proteinExistence type="inferred from homology"/>
<evidence type="ECO:0000256" key="4">
    <source>
        <dbReference type="ARBA" id="ARBA00022989"/>
    </source>
</evidence>